<dbReference type="Proteomes" id="UP000054477">
    <property type="component" value="Unassembled WGS sequence"/>
</dbReference>
<name>A0A0C9XVI7_9AGAR</name>
<keyword evidence="3" id="KW-1185">Reference proteome</keyword>
<gene>
    <name evidence="2" type="ORF">K443DRAFT_672052</name>
</gene>
<evidence type="ECO:0000256" key="1">
    <source>
        <dbReference type="SAM" id="MobiDB-lite"/>
    </source>
</evidence>
<dbReference type="AlphaFoldDB" id="A0A0C9XVI7"/>
<proteinExistence type="predicted"/>
<sequence>MALLPFSISYLILTPRRVRLPEEAQVIPTPRETLKRPVSTRWSTDLARKARSFRSQASGRLSSPTTEAHNETEDLSNS</sequence>
<accession>A0A0C9XVI7</accession>
<protein>
    <submittedName>
        <fullName evidence="2">Uncharacterized protein</fullName>
    </submittedName>
</protein>
<feature type="region of interest" description="Disordered" evidence="1">
    <location>
        <begin position="47"/>
        <end position="78"/>
    </location>
</feature>
<feature type="compositionally biased region" description="Polar residues" evidence="1">
    <location>
        <begin position="53"/>
        <end position="67"/>
    </location>
</feature>
<dbReference type="OrthoDB" id="2935627at2759"/>
<dbReference type="EMBL" id="KN838540">
    <property type="protein sequence ID" value="KIK09011.1"/>
    <property type="molecule type" value="Genomic_DNA"/>
</dbReference>
<reference evidence="3" key="2">
    <citation type="submission" date="2015-01" db="EMBL/GenBank/DDBJ databases">
        <title>Evolutionary Origins and Diversification of the Mycorrhizal Mutualists.</title>
        <authorList>
            <consortium name="DOE Joint Genome Institute"/>
            <consortium name="Mycorrhizal Genomics Consortium"/>
            <person name="Kohler A."/>
            <person name="Kuo A."/>
            <person name="Nagy L.G."/>
            <person name="Floudas D."/>
            <person name="Copeland A."/>
            <person name="Barry K.W."/>
            <person name="Cichocki N."/>
            <person name="Veneault-Fourrey C."/>
            <person name="LaButti K."/>
            <person name="Lindquist E.A."/>
            <person name="Lipzen A."/>
            <person name="Lundell T."/>
            <person name="Morin E."/>
            <person name="Murat C."/>
            <person name="Riley R."/>
            <person name="Ohm R."/>
            <person name="Sun H."/>
            <person name="Tunlid A."/>
            <person name="Henrissat B."/>
            <person name="Grigoriev I.V."/>
            <person name="Hibbett D.S."/>
            <person name="Martin F."/>
        </authorList>
    </citation>
    <scope>NUCLEOTIDE SEQUENCE [LARGE SCALE GENOMIC DNA]</scope>
    <source>
        <strain evidence="3">LaAM-08-1</strain>
    </source>
</reference>
<reference evidence="2 3" key="1">
    <citation type="submission" date="2014-04" db="EMBL/GenBank/DDBJ databases">
        <authorList>
            <consortium name="DOE Joint Genome Institute"/>
            <person name="Kuo A."/>
            <person name="Kohler A."/>
            <person name="Nagy L.G."/>
            <person name="Floudas D."/>
            <person name="Copeland A."/>
            <person name="Barry K.W."/>
            <person name="Cichocki N."/>
            <person name="Veneault-Fourrey C."/>
            <person name="LaButti K."/>
            <person name="Lindquist E.A."/>
            <person name="Lipzen A."/>
            <person name="Lundell T."/>
            <person name="Morin E."/>
            <person name="Murat C."/>
            <person name="Sun H."/>
            <person name="Tunlid A."/>
            <person name="Henrissat B."/>
            <person name="Grigoriev I.V."/>
            <person name="Hibbett D.S."/>
            <person name="Martin F."/>
            <person name="Nordberg H.P."/>
            <person name="Cantor M.N."/>
            <person name="Hua S.X."/>
        </authorList>
    </citation>
    <scope>NUCLEOTIDE SEQUENCE [LARGE SCALE GENOMIC DNA]</scope>
    <source>
        <strain evidence="2 3">LaAM-08-1</strain>
    </source>
</reference>
<organism evidence="2 3">
    <name type="scientific">Laccaria amethystina LaAM-08-1</name>
    <dbReference type="NCBI Taxonomy" id="1095629"/>
    <lineage>
        <taxon>Eukaryota</taxon>
        <taxon>Fungi</taxon>
        <taxon>Dikarya</taxon>
        <taxon>Basidiomycota</taxon>
        <taxon>Agaricomycotina</taxon>
        <taxon>Agaricomycetes</taxon>
        <taxon>Agaricomycetidae</taxon>
        <taxon>Agaricales</taxon>
        <taxon>Agaricineae</taxon>
        <taxon>Hydnangiaceae</taxon>
        <taxon>Laccaria</taxon>
    </lineage>
</organism>
<evidence type="ECO:0000313" key="2">
    <source>
        <dbReference type="EMBL" id="KIK09011.1"/>
    </source>
</evidence>
<dbReference type="HOGENOM" id="CLU_2622415_0_0_1"/>
<evidence type="ECO:0000313" key="3">
    <source>
        <dbReference type="Proteomes" id="UP000054477"/>
    </source>
</evidence>